<organism evidence="2 3">
    <name type="scientific">Nocardioides iriomotensis</name>
    <dbReference type="NCBI Taxonomy" id="715784"/>
    <lineage>
        <taxon>Bacteria</taxon>
        <taxon>Bacillati</taxon>
        <taxon>Actinomycetota</taxon>
        <taxon>Actinomycetes</taxon>
        <taxon>Propionibacteriales</taxon>
        <taxon>Nocardioidaceae</taxon>
        <taxon>Nocardioides</taxon>
    </lineage>
</organism>
<feature type="transmembrane region" description="Helical" evidence="1">
    <location>
        <begin position="156"/>
        <end position="181"/>
    </location>
</feature>
<evidence type="ECO:0008006" key="4">
    <source>
        <dbReference type="Google" id="ProtNLM"/>
    </source>
</evidence>
<dbReference type="Proteomes" id="UP000291189">
    <property type="component" value="Unassembled WGS sequence"/>
</dbReference>
<proteinExistence type="predicted"/>
<feature type="transmembrane region" description="Helical" evidence="1">
    <location>
        <begin position="58"/>
        <end position="80"/>
    </location>
</feature>
<reference evidence="2 3" key="1">
    <citation type="submission" date="2019-01" db="EMBL/GenBank/DDBJ databases">
        <title>Nocardioides guangzhouensis sp. nov., an actinobacterium isolated from soil.</title>
        <authorList>
            <person name="Fu Y."/>
            <person name="Cai Y."/>
            <person name="Lin Z."/>
            <person name="Chen P."/>
        </authorList>
    </citation>
    <scope>NUCLEOTIDE SEQUENCE [LARGE SCALE GENOMIC DNA]</scope>
    <source>
        <strain evidence="2 3">NBRC 105384</strain>
    </source>
</reference>
<keyword evidence="3" id="KW-1185">Reference proteome</keyword>
<feature type="transmembrane region" description="Helical" evidence="1">
    <location>
        <begin position="100"/>
        <end position="120"/>
    </location>
</feature>
<comment type="caution">
    <text evidence="2">The sequence shown here is derived from an EMBL/GenBank/DDBJ whole genome shotgun (WGS) entry which is preliminary data.</text>
</comment>
<evidence type="ECO:0000256" key="1">
    <source>
        <dbReference type="SAM" id="Phobius"/>
    </source>
</evidence>
<feature type="transmembrane region" description="Helical" evidence="1">
    <location>
        <begin position="127"/>
        <end position="150"/>
    </location>
</feature>
<evidence type="ECO:0000313" key="3">
    <source>
        <dbReference type="Proteomes" id="UP000291189"/>
    </source>
</evidence>
<dbReference type="InterPro" id="IPR045382">
    <property type="entry name" value="DUF6529"/>
</dbReference>
<keyword evidence="1" id="KW-1133">Transmembrane helix</keyword>
<feature type="transmembrane region" description="Helical" evidence="1">
    <location>
        <begin position="16"/>
        <end position="37"/>
    </location>
</feature>
<gene>
    <name evidence="2" type="ORF">ETU37_12065</name>
</gene>
<dbReference type="AlphaFoldDB" id="A0A4Q5J0T9"/>
<accession>A0A4Q5J0T9</accession>
<evidence type="ECO:0000313" key="2">
    <source>
        <dbReference type="EMBL" id="RYU11984.1"/>
    </source>
</evidence>
<keyword evidence="1" id="KW-0812">Transmembrane</keyword>
<keyword evidence="1" id="KW-0472">Membrane</keyword>
<name>A0A4Q5J0T9_9ACTN</name>
<protein>
    <recommendedName>
        <fullName evidence="4">Cytochrome b561 domain-containing protein</fullName>
    </recommendedName>
</protein>
<sequence>MSRAIRSAPSAAAPTFAALALAAGAVVAVLLGVYGSVHQPTGRTLTTLGFSSLISMKVWLAVVAGMLALAQAATAAWMYGLVGGSKSAPRFVGPLHRATGALAVLVTLPVAFSCLWSLGFQSYDTRVVVHSVVGCLLYGALVTKVLVLHGRPTPGWLLPAAGGAVLTALVLVVMTSAVWYLGTQGVPTSTGY</sequence>
<dbReference type="RefSeq" id="WP_129987572.1">
    <property type="nucleotide sequence ID" value="NZ_SDPU01000022.1"/>
</dbReference>
<dbReference type="Pfam" id="PF20139">
    <property type="entry name" value="DUF6529"/>
    <property type="match status" value="1"/>
</dbReference>
<dbReference type="OrthoDB" id="8774535at2"/>
<dbReference type="EMBL" id="SDPU01000022">
    <property type="protein sequence ID" value="RYU11984.1"/>
    <property type="molecule type" value="Genomic_DNA"/>
</dbReference>